<gene>
    <name evidence="3" type="ORF">ENW48_10480</name>
</gene>
<keyword evidence="1" id="KW-0175">Coiled coil</keyword>
<dbReference type="AlphaFoldDB" id="A0A7C5EQS1"/>
<feature type="coiled-coil region" evidence="1">
    <location>
        <begin position="79"/>
        <end position="116"/>
    </location>
</feature>
<dbReference type="PANTHER" id="PTHR39966:SF1">
    <property type="entry name" value="HEMERYTHRIN-LIKE DOMAIN-CONTAINING PROTEIN"/>
    <property type="match status" value="1"/>
</dbReference>
<organism evidence="3">
    <name type="scientific">Desulfobacca acetoxidans</name>
    <dbReference type="NCBI Taxonomy" id="60893"/>
    <lineage>
        <taxon>Bacteria</taxon>
        <taxon>Pseudomonadati</taxon>
        <taxon>Thermodesulfobacteriota</taxon>
        <taxon>Desulfobaccia</taxon>
        <taxon>Desulfobaccales</taxon>
        <taxon>Desulfobaccaceae</taxon>
        <taxon>Desulfobacca</taxon>
    </lineage>
</organism>
<feature type="domain" description="Hemerythrin-like" evidence="2">
    <location>
        <begin position="3"/>
        <end position="144"/>
    </location>
</feature>
<dbReference type="GO" id="GO:0005886">
    <property type="term" value="C:plasma membrane"/>
    <property type="evidence" value="ECO:0007669"/>
    <property type="project" value="TreeGrafter"/>
</dbReference>
<dbReference type="EMBL" id="DTKJ01000073">
    <property type="protein sequence ID" value="HGZ12621.1"/>
    <property type="molecule type" value="Genomic_DNA"/>
</dbReference>
<dbReference type="Gene3D" id="1.20.120.520">
    <property type="entry name" value="nmb1532 protein domain like"/>
    <property type="match status" value="1"/>
</dbReference>
<name>A0A7C5EQS1_9BACT</name>
<dbReference type="Pfam" id="PF01814">
    <property type="entry name" value="Hemerythrin"/>
    <property type="match status" value="1"/>
</dbReference>
<proteinExistence type="predicted"/>
<evidence type="ECO:0000313" key="3">
    <source>
        <dbReference type="EMBL" id="HGZ12621.1"/>
    </source>
</evidence>
<evidence type="ECO:0000256" key="1">
    <source>
        <dbReference type="SAM" id="Coils"/>
    </source>
</evidence>
<sequence length="190" mass="22861">MQPIEPLMREHRLILRMVELMRRELERLRSNVAVDPEFAFVDPAFIDLAVDFLRTYADRCHHGKEEELLFAALAGRDLQSDLKKLLEELIEEHERAREYTRELIRAKEAYLREEKEAVNRVLCYLDKLTAMYPKHIIKEDQHFFIPLMEYFSPEEKEALLAQMWDFDRQLIHERYEEVVAGVENRRACRL</sequence>
<accession>A0A7C5EQS1</accession>
<dbReference type="PANTHER" id="PTHR39966">
    <property type="entry name" value="BLL2471 PROTEIN-RELATED"/>
    <property type="match status" value="1"/>
</dbReference>
<evidence type="ECO:0000259" key="2">
    <source>
        <dbReference type="Pfam" id="PF01814"/>
    </source>
</evidence>
<dbReference type="InterPro" id="IPR012312">
    <property type="entry name" value="Hemerythrin-like"/>
</dbReference>
<protein>
    <recommendedName>
        <fullName evidence="2">Hemerythrin-like domain-containing protein</fullName>
    </recommendedName>
</protein>
<comment type="caution">
    <text evidence="3">The sequence shown here is derived from an EMBL/GenBank/DDBJ whole genome shotgun (WGS) entry which is preliminary data.</text>
</comment>
<reference evidence="3" key="1">
    <citation type="journal article" date="2020" name="mSystems">
        <title>Genome- and Community-Level Interaction Insights into Carbon Utilization and Element Cycling Functions of Hydrothermarchaeota in Hydrothermal Sediment.</title>
        <authorList>
            <person name="Zhou Z."/>
            <person name="Liu Y."/>
            <person name="Xu W."/>
            <person name="Pan J."/>
            <person name="Luo Z.H."/>
            <person name="Li M."/>
        </authorList>
    </citation>
    <scope>NUCLEOTIDE SEQUENCE [LARGE SCALE GENOMIC DNA]</scope>
    <source>
        <strain evidence="3">SpSt-853</strain>
    </source>
</reference>